<dbReference type="PANTHER" id="PTHR11360">
    <property type="entry name" value="MONOCARBOXYLATE TRANSPORTER"/>
    <property type="match status" value="1"/>
</dbReference>
<dbReference type="Proteomes" id="UP001283361">
    <property type="component" value="Unassembled WGS sequence"/>
</dbReference>
<evidence type="ECO:0000313" key="4">
    <source>
        <dbReference type="Proteomes" id="UP001283361"/>
    </source>
</evidence>
<dbReference type="AlphaFoldDB" id="A0AAE1CYX6"/>
<dbReference type="InterPro" id="IPR036259">
    <property type="entry name" value="MFS_trans_sf"/>
</dbReference>
<feature type="transmembrane region" description="Helical" evidence="2">
    <location>
        <begin position="494"/>
        <end position="512"/>
    </location>
</feature>
<protein>
    <recommendedName>
        <fullName evidence="5">Major facilitator superfamily (MFS) profile domain-containing protein</fullName>
    </recommendedName>
</protein>
<reference evidence="3" key="1">
    <citation type="journal article" date="2023" name="G3 (Bethesda)">
        <title>A reference genome for the long-term kleptoplast-retaining sea slug Elysia crispata morphotype clarki.</title>
        <authorList>
            <person name="Eastman K.E."/>
            <person name="Pendleton A.L."/>
            <person name="Shaikh M.A."/>
            <person name="Suttiyut T."/>
            <person name="Ogas R."/>
            <person name="Tomko P."/>
            <person name="Gavelis G."/>
            <person name="Widhalm J.R."/>
            <person name="Wisecaver J.H."/>
        </authorList>
    </citation>
    <scope>NUCLEOTIDE SEQUENCE</scope>
    <source>
        <strain evidence="3">ECLA1</strain>
    </source>
</reference>
<feature type="transmembrane region" description="Helical" evidence="2">
    <location>
        <begin position="559"/>
        <end position="582"/>
    </location>
</feature>
<keyword evidence="2" id="KW-0812">Transmembrane</keyword>
<name>A0AAE1CYX6_9GAST</name>
<dbReference type="Gene3D" id="1.20.1250.20">
    <property type="entry name" value="MFS general substrate transporter like domains"/>
    <property type="match status" value="1"/>
</dbReference>
<feature type="transmembrane region" description="Helical" evidence="2">
    <location>
        <begin position="436"/>
        <end position="456"/>
    </location>
</feature>
<feature type="compositionally biased region" description="Polar residues" evidence="1">
    <location>
        <begin position="254"/>
        <end position="265"/>
    </location>
</feature>
<sequence length="614" mass="67383">MCTPGLGMLSMPYIISWAMGEHGWRWTCTMMGAYVLHIAILATVYFPTDTERQTMLSFDGCWEGLVGKLRRVGCWRSGSQKTSLPVETSRIPKQEVCVGSLIQNEVHGKEDGLIKDNMRKIGEDTDGNSEEIFGGEGGESLTFDVHGVLGNNGSQSVEPHITFKDGEYRRAHSEKGENNCDPESDDINSAKNSVNDKETLSNLSINFSEFISREDRRSFKLTNHVLRLEKEHELQGSLKSLPLTFTDKKGTIQCLSSPRLPSQTKYNKDLKDQQEHAPSTSGINADQETVLVTLNASVEHVQFENSETFLPRKRSSSSVSHQSYRSLRMPLHLNHLQASPKSYGSSLVARSRSWIHSQTDVMGSSLLLPIRVEEVKMEPSPENERSVKENLKIVVGCKSVWMLCITSFCFIFGFGMNTVHFPSFAEQQGVAREGVSQFYTALGLVVMVARLSGGILLNGLRSTPPLPILLVILQTAMGLILALAPFYATGIVGLYVMQIGIALTYGVGYMLFAPICVQMLGVDLLAISFGIVQFFIGMGYIFSPIIAGYLYDATGTFEIPLILGGSIITLGALPLAVVACVTSCNGSSLSNRDDAQAEKQAEGQCMLEKEKAQA</sequence>
<feature type="transmembrane region" description="Helical" evidence="2">
    <location>
        <begin position="524"/>
        <end position="547"/>
    </location>
</feature>
<evidence type="ECO:0000256" key="1">
    <source>
        <dbReference type="SAM" id="MobiDB-lite"/>
    </source>
</evidence>
<proteinExistence type="predicted"/>
<dbReference type="EMBL" id="JAWDGP010006242">
    <property type="protein sequence ID" value="KAK3744863.1"/>
    <property type="molecule type" value="Genomic_DNA"/>
</dbReference>
<feature type="transmembrane region" description="Helical" evidence="2">
    <location>
        <begin position="468"/>
        <end position="488"/>
    </location>
</feature>
<gene>
    <name evidence="3" type="ORF">RRG08_050801</name>
</gene>
<keyword evidence="2" id="KW-0472">Membrane</keyword>
<feature type="region of interest" description="Disordered" evidence="1">
    <location>
        <begin position="254"/>
        <end position="284"/>
    </location>
</feature>
<keyword evidence="2" id="KW-1133">Transmembrane helix</keyword>
<evidence type="ECO:0000256" key="2">
    <source>
        <dbReference type="SAM" id="Phobius"/>
    </source>
</evidence>
<organism evidence="3 4">
    <name type="scientific">Elysia crispata</name>
    <name type="common">lettuce slug</name>
    <dbReference type="NCBI Taxonomy" id="231223"/>
    <lineage>
        <taxon>Eukaryota</taxon>
        <taxon>Metazoa</taxon>
        <taxon>Spiralia</taxon>
        <taxon>Lophotrochozoa</taxon>
        <taxon>Mollusca</taxon>
        <taxon>Gastropoda</taxon>
        <taxon>Heterobranchia</taxon>
        <taxon>Euthyneura</taxon>
        <taxon>Panpulmonata</taxon>
        <taxon>Sacoglossa</taxon>
        <taxon>Placobranchoidea</taxon>
        <taxon>Plakobranchidae</taxon>
        <taxon>Elysia</taxon>
    </lineage>
</organism>
<accession>A0AAE1CYX6</accession>
<evidence type="ECO:0008006" key="5">
    <source>
        <dbReference type="Google" id="ProtNLM"/>
    </source>
</evidence>
<feature type="transmembrane region" description="Helical" evidence="2">
    <location>
        <begin position="393"/>
        <end position="416"/>
    </location>
</feature>
<comment type="caution">
    <text evidence="3">The sequence shown here is derived from an EMBL/GenBank/DDBJ whole genome shotgun (WGS) entry which is preliminary data.</text>
</comment>
<feature type="transmembrane region" description="Helical" evidence="2">
    <location>
        <begin position="24"/>
        <end position="46"/>
    </location>
</feature>
<feature type="region of interest" description="Disordered" evidence="1">
    <location>
        <begin position="173"/>
        <end position="192"/>
    </location>
</feature>
<feature type="compositionally biased region" description="Basic and acidic residues" evidence="1">
    <location>
        <begin position="266"/>
        <end position="275"/>
    </location>
</feature>
<keyword evidence="4" id="KW-1185">Reference proteome</keyword>
<evidence type="ECO:0000313" key="3">
    <source>
        <dbReference type="EMBL" id="KAK3744863.1"/>
    </source>
</evidence>
<dbReference type="PANTHER" id="PTHR11360:SF284">
    <property type="entry name" value="EG:103B4.3 PROTEIN-RELATED"/>
    <property type="match status" value="1"/>
</dbReference>
<dbReference type="SUPFAM" id="SSF103473">
    <property type="entry name" value="MFS general substrate transporter"/>
    <property type="match status" value="1"/>
</dbReference>
<dbReference type="InterPro" id="IPR050327">
    <property type="entry name" value="Proton-linked_MCT"/>
</dbReference>